<accession>A0A3G1L239</accession>
<dbReference type="PANTHER" id="PTHR11365">
    <property type="entry name" value="5-OXOPROLINASE RELATED"/>
    <property type="match status" value="1"/>
</dbReference>
<evidence type="ECO:0000259" key="1">
    <source>
        <dbReference type="Pfam" id="PF02538"/>
    </source>
</evidence>
<dbReference type="PANTHER" id="PTHR11365:SF23">
    <property type="entry name" value="HYPOTHETICAL 5-OXOPROLINASE (EUROFUNG)-RELATED"/>
    <property type="match status" value="1"/>
</dbReference>
<feature type="domain" description="Hydantoinase B/oxoprolinase" evidence="1">
    <location>
        <begin position="9"/>
        <end position="531"/>
    </location>
</feature>
<evidence type="ECO:0000313" key="2">
    <source>
        <dbReference type="EMBL" id="ATW28846.1"/>
    </source>
</evidence>
<dbReference type="RefSeq" id="WP_148136642.1">
    <property type="nucleotide sequence ID" value="NZ_CP017634.1"/>
</dbReference>
<reference evidence="2 3" key="1">
    <citation type="submission" date="2016-10" db="EMBL/GenBank/DDBJ databases">
        <title>Complete Genome Sequence of Peptococcaceae strain DCMF.</title>
        <authorList>
            <person name="Edwards R.J."/>
            <person name="Holland S.I."/>
            <person name="Deshpande N.P."/>
            <person name="Wong Y.K."/>
            <person name="Ertan H."/>
            <person name="Manefield M."/>
            <person name="Russell T.L."/>
            <person name="Lee M.J."/>
        </authorList>
    </citation>
    <scope>NUCLEOTIDE SEQUENCE [LARGE SCALE GENOMIC DNA]</scope>
    <source>
        <strain evidence="2 3">DCMF</strain>
    </source>
</reference>
<organism evidence="2 3">
    <name type="scientific">Formimonas warabiya</name>
    <dbReference type="NCBI Taxonomy" id="1761012"/>
    <lineage>
        <taxon>Bacteria</taxon>
        <taxon>Bacillati</taxon>
        <taxon>Bacillota</taxon>
        <taxon>Clostridia</taxon>
        <taxon>Eubacteriales</taxon>
        <taxon>Peptococcaceae</taxon>
        <taxon>Candidatus Formimonas</taxon>
    </lineage>
</organism>
<proteinExistence type="predicted"/>
<dbReference type="GO" id="GO:0006749">
    <property type="term" value="P:glutathione metabolic process"/>
    <property type="evidence" value="ECO:0007669"/>
    <property type="project" value="TreeGrafter"/>
</dbReference>
<dbReference type="OrthoDB" id="102473at2"/>
<dbReference type="InterPro" id="IPR045079">
    <property type="entry name" value="Oxoprolinase-like"/>
</dbReference>
<keyword evidence="3" id="KW-1185">Reference proteome</keyword>
<evidence type="ECO:0000313" key="3">
    <source>
        <dbReference type="Proteomes" id="UP000323521"/>
    </source>
</evidence>
<dbReference type="KEGG" id="fwa:DCMF_23305"/>
<gene>
    <name evidence="2" type="ORF">DCMF_23305</name>
</gene>
<dbReference type="InterPro" id="IPR003692">
    <property type="entry name" value="Hydantoinase_B"/>
</dbReference>
<dbReference type="GO" id="GO:0017168">
    <property type="term" value="F:5-oxoprolinase (ATP-hydrolyzing) activity"/>
    <property type="evidence" value="ECO:0007669"/>
    <property type="project" value="TreeGrafter"/>
</dbReference>
<sequence>MRESVFLENPITTEIIRNAFSSAANEMCESLFRSAYTPIIYEMKDCAVALFNDKLEALGQSLGVPLFLGNLEETIKLTIDYYGGVDYFQDGDIYILNDAYWTGTHLNDITVFAPIFYHGQLVGFSANRAHWLDVGAKDPGAPMDSTVIYQEGIRLGPLKIMDRGVLCQALVDTICLNSRFPKNARGDLNGQIAACKTGEKRFIALIDRFGLDTIGRASIDIFQQTENMEQEVLAKIPEGEYGAEGFLDNDGVGDEPVRIQVKVTIKEGQMYVDLDGSDKIVKGSTNCGFAQTVSACRMAYKMIIQPQAPVTGGSFKRLHVSAPKGSIFAAEEPAACSWYFSHLGLLIDLIPKALQEAIPDQVAGAHYGDSMVCYFSGLHPETGELYMHDEPTVGGWGGHARGDGQDCLVNASNGDFKNFPVEIFENQFPLLVNRYQIRQDSEGPGRYRGGLGVIREYETLAEETALYLWFERGKMPAWGVRGGKDARPPQITVTGSDGRIKAEFLKVNGYPLGKGWKVAMCTGGGGGYGDPFERDPDQVRKDYLWGYISREHAQSAYGVVIRETGALDEEVTCRLRSRGRGGI</sequence>
<protein>
    <submittedName>
        <fullName evidence="2">5-oxoprolinase</fullName>
    </submittedName>
</protein>
<name>A0A3G1L239_FORW1</name>
<dbReference type="EMBL" id="CP017634">
    <property type="protein sequence ID" value="ATW28846.1"/>
    <property type="molecule type" value="Genomic_DNA"/>
</dbReference>
<dbReference type="Proteomes" id="UP000323521">
    <property type="component" value="Chromosome"/>
</dbReference>
<dbReference type="Pfam" id="PF02538">
    <property type="entry name" value="Hydantoinase_B"/>
    <property type="match status" value="1"/>
</dbReference>
<dbReference type="AlphaFoldDB" id="A0A3G1L239"/>
<dbReference type="GO" id="GO:0005829">
    <property type="term" value="C:cytosol"/>
    <property type="evidence" value="ECO:0007669"/>
    <property type="project" value="TreeGrafter"/>
</dbReference>